<dbReference type="Proteomes" id="UP001234297">
    <property type="component" value="Chromosome 5"/>
</dbReference>
<proteinExistence type="predicted"/>
<evidence type="ECO:0000313" key="1">
    <source>
        <dbReference type="EMBL" id="KAJ8639456.1"/>
    </source>
</evidence>
<gene>
    <name evidence="1" type="ORF">MRB53_016150</name>
</gene>
<accession>A0ACC2M2E1</accession>
<keyword evidence="2" id="KW-1185">Reference proteome</keyword>
<reference evidence="1 2" key="1">
    <citation type="journal article" date="2022" name="Hortic Res">
        <title>A haplotype resolved chromosomal level avocado genome allows analysis of novel avocado genes.</title>
        <authorList>
            <person name="Nath O."/>
            <person name="Fletcher S.J."/>
            <person name="Hayward A."/>
            <person name="Shaw L.M."/>
            <person name="Masouleh A.K."/>
            <person name="Furtado A."/>
            <person name="Henry R.J."/>
            <person name="Mitter N."/>
        </authorList>
    </citation>
    <scope>NUCLEOTIDE SEQUENCE [LARGE SCALE GENOMIC DNA]</scope>
    <source>
        <strain evidence="2">cv. Hass</strain>
    </source>
</reference>
<organism evidence="1 2">
    <name type="scientific">Persea americana</name>
    <name type="common">Avocado</name>
    <dbReference type="NCBI Taxonomy" id="3435"/>
    <lineage>
        <taxon>Eukaryota</taxon>
        <taxon>Viridiplantae</taxon>
        <taxon>Streptophyta</taxon>
        <taxon>Embryophyta</taxon>
        <taxon>Tracheophyta</taxon>
        <taxon>Spermatophyta</taxon>
        <taxon>Magnoliopsida</taxon>
        <taxon>Magnoliidae</taxon>
        <taxon>Laurales</taxon>
        <taxon>Lauraceae</taxon>
        <taxon>Persea</taxon>
    </lineage>
</organism>
<evidence type="ECO:0000313" key="2">
    <source>
        <dbReference type="Proteomes" id="UP001234297"/>
    </source>
</evidence>
<dbReference type="EMBL" id="CM056813">
    <property type="protein sequence ID" value="KAJ8639456.1"/>
    <property type="molecule type" value="Genomic_DNA"/>
</dbReference>
<name>A0ACC2M2E1_PERAE</name>
<comment type="caution">
    <text evidence="1">The sequence shown here is derived from an EMBL/GenBank/DDBJ whole genome shotgun (WGS) entry which is preliminary data.</text>
</comment>
<sequence>MDFVAVKVADSVAGKVVEVSARHFGYIKNLKRNFEQLNEKAATLYSKKEDMEREINRDRIRKRPKSERQDWLKTVEEVHNKVDAIKEEYSQEAESETWWFPDIQSHWKLGQRIVEITNQISKLTEESTKFEGAAAVDASPQTVEAKPFLTIEEGTSTEHTLQKILNNLIIDRGFSDGYFSRYGGTCAEAVIEEVSCLKGLTSLEFWFPKMEYLECFLQGSRPWKKGIITSFHFIVRQYQFPDRPSSWFSYCPKVEGSNRILTFCGYDGIPNAIVEVLRHARHANSFMFLGHKSVHSLYEFGMQNMSGLIRCKIHKCDAMGIVVDGNQLAEAALPNLEDLSISHMPNLRSIWEGPFPPGSLNCLTALKLFTCGELKNIFSREIIQQLSNLEYLHIRSCYALEEVISDEEIGVESDYVLPKLKALVTFKHLSKIVMSTCEHCILKIGYAMSLCDGGKSIPLIYQCMVLLLVVSVAAPFLLLVSRTIHSCIGWILRVWRPPHGRRNAQYENAVQQMEIFLKHIVATVDSVDEKYDSWFLYKIMQTIQHQCLKFSVAARFENFNLEKFINSGSYENFNKENQEEEIGQVPPDVHTPQPSPFANPSPTPHPPLFVTPSAQP</sequence>
<protein>
    <submittedName>
        <fullName evidence="1">Uncharacterized protein</fullName>
    </submittedName>
</protein>